<dbReference type="PANTHER" id="PTHR10057">
    <property type="entry name" value="PERIPHERAL-TYPE BENZODIAZEPINE RECEPTOR"/>
    <property type="match status" value="1"/>
</dbReference>
<gene>
    <name evidence="7" type="ORF">CFE62_001625</name>
</gene>
<dbReference type="Pfam" id="PF03073">
    <property type="entry name" value="TspO_MBR"/>
    <property type="match status" value="1"/>
</dbReference>
<dbReference type="GO" id="GO:0033013">
    <property type="term" value="P:tetrapyrrole metabolic process"/>
    <property type="evidence" value="ECO:0007669"/>
    <property type="project" value="UniProtKB-ARBA"/>
</dbReference>
<dbReference type="AlphaFoldDB" id="A0A370CL52"/>
<dbReference type="FunFam" id="1.20.1260.100:FF:000001">
    <property type="entry name" value="translocator protein 2"/>
    <property type="match status" value="1"/>
</dbReference>
<organism evidence="7 8">
    <name type="scientific">Candidatus Aquirickettsiella gammari</name>
    <dbReference type="NCBI Taxonomy" id="2016198"/>
    <lineage>
        <taxon>Bacteria</taxon>
        <taxon>Pseudomonadati</taxon>
        <taxon>Pseudomonadota</taxon>
        <taxon>Gammaproteobacteria</taxon>
        <taxon>Legionellales</taxon>
        <taxon>Coxiellaceae</taxon>
        <taxon>Candidatus Aquirickettsiella</taxon>
    </lineage>
</organism>
<comment type="similarity">
    <text evidence="2">Belongs to the TspO/BZRP family.</text>
</comment>
<feature type="transmembrane region" description="Helical" evidence="6">
    <location>
        <begin position="132"/>
        <end position="155"/>
    </location>
</feature>
<keyword evidence="5 6" id="KW-0472">Membrane</keyword>
<feature type="transmembrane region" description="Helical" evidence="6">
    <location>
        <begin position="49"/>
        <end position="71"/>
    </location>
</feature>
<evidence type="ECO:0000256" key="2">
    <source>
        <dbReference type="ARBA" id="ARBA00007524"/>
    </source>
</evidence>
<sequence>MKLNLIILPCIIGIAVCLLIAGTEGWVTATSVNAWYHSLTKPFFNPPAWIFAPVWSVLYIMMGIAGGLIWLTRKKNTALFVCFVIQLILNFLWSFLFFAAQSIGWALLDIILLWSTLCITLYIALQQRKAVVYWLLPYFIWVSFAMILNFSLWILN</sequence>
<protein>
    <submittedName>
        <fullName evidence="7">Tryptophan-rich sensory protein</fullName>
    </submittedName>
</protein>
<dbReference type="PIRSF" id="PIRSF005859">
    <property type="entry name" value="PBR"/>
    <property type="match status" value="1"/>
</dbReference>
<feature type="transmembrane region" description="Helical" evidence="6">
    <location>
        <begin position="78"/>
        <end position="99"/>
    </location>
</feature>
<evidence type="ECO:0000256" key="6">
    <source>
        <dbReference type="SAM" id="Phobius"/>
    </source>
</evidence>
<accession>A0A370CL52</accession>
<evidence type="ECO:0000256" key="5">
    <source>
        <dbReference type="ARBA" id="ARBA00023136"/>
    </source>
</evidence>
<dbReference type="Proteomes" id="UP000226429">
    <property type="component" value="Unassembled WGS sequence"/>
</dbReference>
<dbReference type="GO" id="GO:0016020">
    <property type="term" value="C:membrane"/>
    <property type="evidence" value="ECO:0007669"/>
    <property type="project" value="UniProtKB-SubCell"/>
</dbReference>
<dbReference type="Gene3D" id="1.20.1260.100">
    <property type="entry name" value="TspO/MBR protein"/>
    <property type="match status" value="1"/>
</dbReference>
<keyword evidence="3 6" id="KW-0812">Transmembrane</keyword>
<dbReference type="PANTHER" id="PTHR10057:SF0">
    <property type="entry name" value="TRANSLOCATOR PROTEIN"/>
    <property type="match status" value="1"/>
</dbReference>
<evidence type="ECO:0000313" key="8">
    <source>
        <dbReference type="Proteomes" id="UP000226429"/>
    </source>
</evidence>
<evidence type="ECO:0000256" key="4">
    <source>
        <dbReference type="ARBA" id="ARBA00022989"/>
    </source>
</evidence>
<proteinExistence type="inferred from homology"/>
<keyword evidence="4 6" id="KW-1133">Transmembrane helix</keyword>
<keyword evidence="8" id="KW-1185">Reference proteome</keyword>
<comment type="subcellular location">
    <subcellularLocation>
        <location evidence="1">Membrane</location>
        <topology evidence="1">Multi-pass membrane protein</topology>
    </subcellularLocation>
</comment>
<dbReference type="InterPro" id="IPR038330">
    <property type="entry name" value="TspO/MBR-related_sf"/>
</dbReference>
<comment type="caution">
    <text evidence="7">The sequence shown here is derived from an EMBL/GenBank/DDBJ whole genome shotgun (WGS) entry which is preliminary data.</text>
</comment>
<dbReference type="InterPro" id="IPR004307">
    <property type="entry name" value="TspO_MBR"/>
</dbReference>
<evidence type="ECO:0000313" key="7">
    <source>
        <dbReference type="EMBL" id="RDH40856.1"/>
    </source>
</evidence>
<feature type="transmembrane region" description="Helical" evidence="6">
    <location>
        <begin position="105"/>
        <end position="125"/>
    </location>
</feature>
<reference evidence="7 8" key="1">
    <citation type="journal article" date="2017" name="Int. J. Syst. Evol. Microbiol.">
        <title>Aquarickettsiella crustaci n. gen. n. sp. (Gammaproteobacteria: Legionellales: Coxiellaceae); a bacterial pathogen of the freshwater crustacean: Gammarus fossarum (Malacostraca: Amphipoda).</title>
        <authorList>
            <person name="Bojko J."/>
            <person name="Dunn A.M."/>
            <person name="Stebbing P.D."/>
            <person name="Van Aerle R."/>
            <person name="Bacela-Spychalska K."/>
            <person name="Bean T.P."/>
            <person name="Stentiford G.D."/>
        </authorList>
    </citation>
    <scope>NUCLEOTIDE SEQUENCE [LARGE SCALE GENOMIC DNA]</scope>
    <source>
        <strain evidence="7">RA15029</strain>
    </source>
</reference>
<dbReference type="EMBL" id="NMOS02000003">
    <property type="protein sequence ID" value="RDH40856.1"/>
    <property type="molecule type" value="Genomic_DNA"/>
</dbReference>
<name>A0A370CL52_9COXI</name>
<evidence type="ECO:0000256" key="3">
    <source>
        <dbReference type="ARBA" id="ARBA00022692"/>
    </source>
</evidence>
<dbReference type="CDD" id="cd15904">
    <property type="entry name" value="TSPO_MBR"/>
    <property type="match status" value="1"/>
</dbReference>
<reference evidence="7 8" key="2">
    <citation type="journal article" date="2018" name="J. Invertebr. Pathol.">
        <title>'Candidatus Aquirickettsiella gammari' (Gammaproteobacteria: Legionellales: Coxiellaceae): A bacterial pathogen of the freshwater crustacean Gammarus fossarum (Malacostraca: Amphipoda).</title>
        <authorList>
            <person name="Bojko J."/>
            <person name="Dunn A.M."/>
            <person name="Stebbing P.D."/>
            <person name="van Aerle R."/>
            <person name="Bacela-Spychalska K."/>
            <person name="Bean T.P."/>
            <person name="Urrutia A."/>
            <person name="Stentiford G.D."/>
        </authorList>
    </citation>
    <scope>NUCLEOTIDE SEQUENCE [LARGE SCALE GENOMIC DNA]</scope>
    <source>
        <strain evidence="7">RA15029</strain>
    </source>
</reference>
<evidence type="ECO:0000256" key="1">
    <source>
        <dbReference type="ARBA" id="ARBA00004141"/>
    </source>
</evidence>